<dbReference type="EMBL" id="CAJMWY010004423">
    <property type="protein sequence ID" value="CAE6531635.1"/>
    <property type="molecule type" value="Genomic_DNA"/>
</dbReference>
<reference evidence="1" key="1">
    <citation type="submission" date="2021-01" db="EMBL/GenBank/DDBJ databases">
        <authorList>
            <person name="Kaushik A."/>
        </authorList>
    </citation>
    <scope>NUCLEOTIDE SEQUENCE</scope>
    <source>
        <strain evidence="1">AG4-RS23</strain>
    </source>
</reference>
<dbReference type="AlphaFoldDB" id="A0A8H3DLT6"/>
<feature type="non-terminal residue" evidence="1">
    <location>
        <position position="1"/>
    </location>
</feature>
<name>A0A8H3DLT6_9AGAM</name>
<sequence>MLLDFPYTPFPFSATAISPSFDLSPIVANTSQGWTPSCTTPECIPTASWSTSAINSTLSFHYWGVGVAFDGNIQGNMSVQLVRDGMQVPWNPSAGTLFNLRGGPTDQFFQHNVTLRVADASPDARLTVTRARVNGSSFGDSYWPSDRWTVSSDDDRLDYTGFVQQTSATRAGPSTTYVSSKVGDTISMQFN</sequence>
<dbReference type="Proteomes" id="UP000663861">
    <property type="component" value="Unassembled WGS sequence"/>
</dbReference>
<organism evidence="1 2">
    <name type="scientific">Rhizoctonia solani</name>
    <dbReference type="NCBI Taxonomy" id="456999"/>
    <lineage>
        <taxon>Eukaryota</taxon>
        <taxon>Fungi</taxon>
        <taxon>Dikarya</taxon>
        <taxon>Basidiomycota</taxon>
        <taxon>Agaricomycotina</taxon>
        <taxon>Agaricomycetes</taxon>
        <taxon>Cantharellales</taxon>
        <taxon>Ceratobasidiaceae</taxon>
        <taxon>Rhizoctonia</taxon>
    </lineage>
</organism>
<comment type="caution">
    <text evidence="1">The sequence shown here is derived from an EMBL/GenBank/DDBJ whole genome shotgun (WGS) entry which is preliminary data.</text>
</comment>
<accession>A0A8H3DLT6</accession>
<proteinExistence type="predicted"/>
<evidence type="ECO:0000313" key="2">
    <source>
        <dbReference type="Proteomes" id="UP000663861"/>
    </source>
</evidence>
<protein>
    <submittedName>
        <fullName evidence="1">Uncharacterized protein</fullName>
    </submittedName>
</protein>
<gene>
    <name evidence="1" type="ORF">RDB_LOCUS175649</name>
</gene>
<evidence type="ECO:0000313" key="1">
    <source>
        <dbReference type="EMBL" id="CAE6531635.1"/>
    </source>
</evidence>